<protein>
    <submittedName>
        <fullName evidence="2">Uncharacterized protein</fullName>
    </submittedName>
</protein>
<evidence type="ECO:0000256" key="1">
    <source>
        <dbReference type="SAM" id="Phobius"/>
    </source>
</evidence>
<keyword evidence="1" id="KW-0472">Membrane</keyword>
<evidence type="ECO:0000313" key="2">
    <source>
        <dbReference type="EMBL" id="KAB8212676.1"/>
    </source>
</evidence>
<dbReference type="AlphaFoldDB" id="A0A5N6E531"/>
<name>A0A5N6E531_9EURO</name>
<dbReference type="Proteomes" id="UP000326799">
    <property type="component" value="Unassembled WGS sequence"/>
</dbReference>
<keyword evidence="3" id="KW-1185">Reference proteome</keyword>
<evidence type="ECO:0000313" key="3">
    <source>
        <dbReference type="Proteomes" id="UP000326799"/>
    </source>
</evidence>
<gene>
    <name evidence="2" type="ORF">BDV33DRAFT_211050</name>
</gene>
<feature type="transmembrane region" description="Helical" evidence="1">
    <location>
        <begin position="12"/>
        <end position="33"/>
    </location>
</feature>
<proteinExistence type="predicted"/>
<keyword evidence="1" id="KW-1133">Transmembrane helix</keyword>
<accession>A0A5N6E531</accession>
<dbReference type="EMBL" id="ML734059">
    <property type="protein sequence ID" value="KAB8212676.1"/>
    <property type="molecule type" value="Genomic_DNA"/>
</dbReference>
<sequence>MRDKFLDAISRVNIGGMALLLWMIPFLKCAVFTDSATAGHARVFAAGRHGSSCRVGHYTLH</sequence>
<reference evidence="2 3" key="1">
    <citation type="submission" date="2019-04" db="EMBL/GenBank/DDBJ databases">
        <title>Fungal friends and foes A comparative genomics study of 23 Aspergillus species from section Flavi.</title>
        <authorList>
            <consortium name="DOE Joint Genome Institute"/>
            <person name="Kjaerbolling I."/>
            <person name="Vesth T.C."/>
            <person name="Frisvad J.C."/>
            <person name="Nybo J.L."/>
            <person name="Theobald S."/>
            <person name="Kildgaard S."/>
            <person name="Petersen T.I."/>
            <person name="Kuo A."/>
            <person name="Sato A."/>
            <person name="Lyhne E.K."/>
            <person name="Kogle M.E."/>
            <person name="Wiebenga A."/>
            <person name="Kun R.S."/>
            <person name="Lubbers R.J."/>
            <person name="Makela M.R."/>
            <person name="Barry K."/>
            <person name="Chovatia M."/>
            <person name="Clum A."/>
            <person name="Daum C."/>
            <person name="Haridas S."/>
            <person name="He G."/>
            <person name="LaButti K."/>
            <person name="Lipzen A."/>
            <person name="Mondo S."/>
            <person name="Pangilinan J."/>
            <person name="Riley R."/>
            <person name="Salamov A."/>
            <person name="Simmons B.A."/>
            <person name="Magnuson J.K."/>
            <person name="Henrissat B."/>
            <person name="Mortensen U.H."/>
            <person name="Larsen T.O."/>
            <person name="De vries R.P."/>
            <person name="Grigoriev I.V."/>
            <person name="Machida M."/>
            <person name="Baker S.E."/>
            <person name="Andersen M.R."/>
        </authorList>
    </citation>
    <scope>NUCLEOTIDE SEQUENCE [LARGE SCALE GENOMIC DNA]</scope>
    <source>
        <strain evidence="2 3">CBS 126849</strain>
    </source>
</reference>
<organism evidence="2 3">
    <name type="scientific">Aspergillus novoparasiticus</name>
    <dbReference type="NCBI Taxonomy" id="986946"/>
    <lineage>
        <taxon>Eukaryota</taxon>
        <taxon>Fungi</taxon>
        <taxon>Dikarya</taxon>
        <taxon>Ascomycota</taxon>
        <taxon>Pezizomycotina</taxon>
        <taxon>Eurotiomycetes</taxon>
        <taxon>Eurotiomycetidae</taxon>
        <taxon>Eurotiales</taxon>
        <taxon>Aspergillaceae</taxon>
        <taxon>Aspergillus</taxon>
        <taxon>Aspergillus subgen. Circumdati</taxon>
    </lineage>
</organism>
<keyword evidence="1" id="KW-0812">Transmembrane</keyword>